<dbReference type="PANTHER" id="PTHR15615">
    <property type="match status" value="1"/>
</dbReference>
<dbReference type="PANTHER" id="PTHR15615:SF108">
    <property type="entry name" value="PROTEIN CNPPD1"/>
    <property type="match status" value="1"/>
</dbReference>
<accession>A0A7S0MLX3</accession>
<dbReference type="AlphaFoldDB" id="A0A7S0MLX3"/>
<gene>
    <name evidence="1" type="ORF">CCUR1050_LOCUS21408</name>
</gene>
<evidence type="ECO:0008006" key="2">
    <source>
        <dbReference type="Google" id="ProtNLM"/>
    </source>
</evidence>
<dbReference type="InterPro" id="IPR036915">
    <property type="entry name" value="Cyclin-like_sf"/>
</dbReference>
<dbReference type="Pfam" id="PF08613">
    <property type="entry name" value="Cyclin"/>
    <property type="match status" value="1"/>
</dbReference>
<protein>
    <recommendedName>
        <fullName evidence="2">Cyclin</fullName>
    </recommendedName>
</protein>
<sequence>MDCTGMQDAGNATDVLYHDVFQYQIPSVGEDNEALIAMFAGTLEDEILRSIPKKCCQTSNFHSAREPDIPVAAYVNRIASLSNCSSSCFVLAWRYLRQLEENDSKFALNKLNVHRLVITSVMIASKFIDDKYFSNQYWARVGGISNSELNCLETEFLFALSFRLHVGRAEYYALISDLKLRNNKLTVKTECKSDSNPIMDSVRMINVSG</sequence>
<dbReference type="EMBL" id="HBEZ01038837">
    <property type="protein sequence ID" value="CAD8643724.1"/>
    <property type="molecule type" value="Transcribed_RNA"/>
</dbReference>
<proteinExistence type="predicted"/>
<dbReference type="Gene3D" id="1.10.472.10">
    <property type="entry name" value="Cyclin-like"/>
    <property type="match status" value="1"/>
</dbReference>
<dbReference type="CDD" id="cd20558">
    <property type="entry name" value="CYCLIN_ScPCL7-like"/>
    <property type="match status" value="1"/>
</dbReference>
<reference evidence="1" key="1">
    <citation type="submission" date="2021-01" db="EMBL/GenBank/DDBJ databases">
        <authorList>
            <person name="Corre E."/>
            <person name="Pelletier E."/>
            <person name="Niang G."/>
            <person name="Scheremetjew M."/>
            <person name="Finn R."/>
            <person name="Kale V."/>
            <person name="Holt S."/>
            <person name="Cochrane G."/>
            <person name="Meng A."/>
            <person name="Brown T."/>
            <person name="Cohen L."/>
        </authorList>
    </citation>
    <scope>NUCLEOTIDE SEQUENCE</scope>
    <source>
        <strain evidence="1">CCAP979/52</strain>
    </source>
</reference>
<organism evidence="1">
    <name type="scientific">Cryptomonas curvata</name>
    <dbReference type="NCBI Taxonomy" id="233186"/>
    <lineage>
        <taxon>Eukaryota</taxon>
        <taxon>Cryptophyceae</taxon>
        <taxon>Cryptomonadales</taxon>
        <taxon>Cryptomonadaceae</taxon>
        <taxon>Cryptomonas</taxon>
    </lineage>
</organism>
<dbReference type="GO" id="GO:0019901">
    <property type="term" value="F:protein kinase binding"/>
    <property type="evidence" value="ECO:0007669"/>
    <property type="project" value="InterPro"/>
</dbReference>
<name>A0A7S0MLX3_9CRYP</name>
<dbReference type="InterPro" id="IPR013922">
    <property type="entry name" value="Cyclin_PHO80-like"/>
</dbReference>
<dbReference type="SUPFAM" id="SSF47954">
    <property type="entry name" value="Cyclin-like"/>
    <property type="match status" value="1"/>
</dbReference>
<evidence type="ECO:0000313" key="1">
    <source>
        <dbReference type="EMBL" id="CAD8643724.1"/>
    </source>
</evidence>